<dbReference type="Gene3D" id="1.20.58.900">
    <property type="match status" value="1"/>
</dbReference>
<name>A0A1Y2C4U8_9FUNG</name>
<dbReference type="Proteomes" id="UP000193642">
    <property type="component" value="Unassembled WGS sequence"/>
</dbReference>
<keyword evidence="2" id="KW-1185">Reference proteome</keyword>
<sequence>MALRRAEDNWHQPVLTCCLQMRGQSTLGNTGIDIDGLFPPSNASSASSLAASIVSILRFSVRPTRDILQFGESRTWAFVKETGVKFAASSSVSSASSALISQLRPEKVRDVLDTCESMSGSVSGQSDLVFVKLVLVQQSLHLWLKMLVDDETAPRAFYEAMYKLIEAIEKDVSSRVFHFNLKESPVSATLPNPAPLIHTLSQAATNNASALAHSAASVGQSAFSVGQSVGQSARGITHTASSFATSAFGFGLTALGNVKESLDSQIVTLNLGGARKNSVDGLKAEHQARGSVSTAAGSIDVGIVGVVNDVVLDDSEEFVGLEGADLVEKLKLELKKARKQAAEGISIRGINLKRKPV</sequence>
<comment type="caution">
    <text evidence="1">The sequence shown here is derived from an EMBL/GenBank/DDBJ whole genome shotgun (WGS) entry which is preliminary data.</text>
</comment>
<evidence type="ECO:0000313" key="2">
    <source>
        <dbReference type="Proteomes" id="UP000193642"/>
    </source>
</evidence>
<dbReference type="OrthoDB" id="2145980at2759"/>
<organism evidence="1 2">
    <name type="scientific">Rhizoclosmatium globosum</name>
    <dbReference type="NCBI Taxonomy" id="329046"/>
    <lineage>
        <taxon>Eukaryota</taxon>
        <taxon>Fungi</taxon>
        <taxon>Fungi incertae sedis</taxon>
        <taxon>Chytridiomycota</taxon>
        <taxon>Chytridiomycota incertae sedis</taxon>
        <taxon>Chytridiomycetes</taxon>
        <taxon>Chytridiales</taxon>
        <taxon>Chytriomycetaceae</taxon>
        <taxon>Rhizoclosmatium</taxon>
    </lineage>
</organism>
<dbReference type="EMBL" id="MCGO01000030">
    <property type="protein sequence ID" value="ORY41914.1"/>
    <property type="molecule type" value="Genomic_DNA"/>
</dbReference>
<protein>
    <submittedName>
        <fullName evidence="1">Uncharacterized protein</fullName>
    </submittedName>
</protein>
<evidence type="ECO:0000313" key="1">
    <source>
        <dbReference type="EMBL" id="ORY41914.1"/>
    </source>
</evidence>
<gene>
    <name evidence="1" type="ORF">BCR33DRAFT_739441</name>
</gene>
<reference evidence="1 2" key="1">
    <citation type="submission" date="2016-07" db="EMBL/GenBank/DDBJ databases">
        <title>Pervasive Adenine N6-methylation of Active Genes in Fungi.</title>
        <authorList>
            <consortium name="DOE Joint Genome Institute"/>
            <person name="Mondo S.J."/>
            <person name="Dannebaum R.O."/>
            <person name="Kuo R.C."/>
            <person name="Labutti K."/>
            <person name="Haridas S."/>
            <person name="Kuo A."/>
            <person name="Salamov A."/>
            <person name="Ahrendt S.R."/>
            <person name="Lipzen A."/>
            <person name="Sullivan W."/>
            <person name="Andreopoulos W.B."/>
            <person name="Clum A."/>
            <person name="Lindquist E."/>
            <person name="Daum C."/>
            <person name="Ramamoorthy G.K."/>
            <person name="Gryganskyi A."/>
            <person name="Culley D."/>
            <person name="Magnuson J.K."/>
            <person name="James T.Y."/>
            <person name="O'Malley M.A."/>
            <person name="Stajich J.E."/>
            <person name="Spatafora J.W."/>
            <person name="Visel A."/>
            <person name="Grigoriev I.V."/>
        </authorList>
    </citation>
    <scope>NUCLEOTIDE SEQUENCE [LARGE SCALE GENOMIC DNA]</scope>
    <source>
        <strain evidence="1 2">JEL800</strain>
    </source>
</reference>
<proteinExistence type="predicted"/>
<dbReference type="AlphaFoldDB" id="A0A1Y2C4U8"/>
<accession>A0A1Y2C4U8</accession>
<dbReference type="InterPro" id="IPR037213">
    <property type="entry name" value="Run_dom_sf"/>
</dbReference>